<keyword evidence="3" id="KW-1185">Reference proteome</keyword>
<dbReference type="RefSeq" id="WP_083430339.1">
    <property type="nucleotide sequence ID" value="NZ_FPBV01000009.1"/>
</dbReference>
<accession>A0A1I7J899</accession>
<dbReference type="CDD" id="cd06567">
    <property type="entry name" value="Peptidase_S41"/>
    <property type="match status" value="1"/>
</dbReference>
<organism evidence="2 3">
    <name type="scientific">Alicyclobacillus macrosporangiidus</name>
    <dbReference type="NCBI Taxonomy" id="392015"/>
    <lineage>
        <taxon>Bacteria</taxon>
        <taxon>Bacillati</taxon>
        <taxon>Bacillota</taxon>
        <taxon>Bacilli</taxon>
        <taxon>Bacillales</taxon>
        <taxon>Alicyclobacillaceae</taxon>
        <taxon>Alicyclobacillus</taxon>
    </lineage>
</organism>
<dbReference type="SMART" id="SM00245">
    <property type="entry name" value="TSPc"/>
    <property type="match status" value="1"/>
</dbReference>
<sequence length="441" mass="48654">MGNNHDEPILDAKLSNTILALFQGDFDHPKAPPLSSHEPTNLSLTDELYGLCLFWAKAKEVFPFWKLRRVNWDELFQECLSTLLNTGPLGLEDYYTFLQSFAATLGDGHTFVQFPACIRNKWAYPALQLDPLVTEQGVSMVVSGGELPRGSVIVEVDGTPIDEVVKLVASRTSASTPQDLAAKVADTLLRRNKGERVSLRAKLPDERIILWTGVAARTPPVKEFEIQHWQDGIVHVVLPHFQSPQISTKFHETFHDFDGITGLILDLRYNPGGNTNIGYSILARLISEPVSTYRVRIPVNAPVLDSWGMTDRFWLAPREEYDLHPNADLPRFDGPVILLTSARTYSAAEDFVIAFKSAKRGVIVGEPTGGSTGQSVYFTLPGGGVGQVVGVWELAGDEHEFVGIGIQPDVPIKPTLQDYVEGKDVGLEAALKLLRQTNGSR</sequence>
<dbReference type="OrthoDB" id="9812068at2"/>
<evidence type="ECO:0000313" key="2">
    <source>
        <dbReference type="EMBL" id="SFU81420.1"/>
    </source>
</evidence>
<name>A0A1I7J899_9BACL</name>
<dbReference type="GO" id="GO:0008236">
    <property type="term" value="F:serine-type peptidase activity"/>
    <property type="evidence" value="ECO:0007669"/>
    <property type="project" value="InterPro"/>
</dbReference>
<dbReference type="InterPro" id="IPR005151">
    <property type="entry name" value="Tail-specific_protease"/>
</dbReference>
<dbReference type="InterPro" id="IPR029045">
    <property type="entry name" value="ClpP/crotonase-like_dom_sf"/>
</dbReference>
<gene>
    <name evidence="2" type="ORF">SAMN05421543_1092</name>
</gene>
<dbReference type="GO" id="GO:0004175">
    <property type="term" value="F:endopeptidase activity"/>
    <property type="evidence" value="ECO:0007669"/>
    <property type="project" value="TreeGrafter"/>
</dbReference>
<dbReference type="PANTHER" id="PTHR32060">
    <property type="entry name" value="TAIL-SPECIFIC PROTEASE"/>
    <property type="match status" value="1"/>
</dbReference>
<protein>
    <submittedName>
        <fullName evidence="2">C-terminal processing protease CtpA/Prc, contains a PDZ domain</fullName>
    </submittedName>
</protein>
<dbReference type="Gene3D" id="3.90.226.10">
    <property type="entry name" value="2-enoyl-CoA Hydratase, Chain A, domain 1"/>
    <property type="match status" value="1"/>
</dbReference>
<dbReference type="Proteomes" id="UP000183508">
    <property type="component" value="Unassembled WGS sequence"/>
</dbReference>
<evidence type="ECO:0000313" key="3">
    <source>
        <dbReference type="Proteomes" id="UP000183508"/>
    </source>
</evidence>
<dbReference type="Pfam" id="PF03572">
    <property type="entry name" value="Peptidase_S41"/>
    <property type="match status" value="1"/>
</dbReference>
<evidence type="ECO:0000259" key="1">
    <source>
        <dbReference type="SMART" id="SM00245"/>
    </source>
</evidence>
<dbReference type="EMBL" id="FPBV01000009">
    <property type="protein sequence ID" value="SFU81420.1"/>
    <property type="molecule type" value="Genomic_DNA"/>
</dbReference>
<keyword evidence="2" id="KW-0645">Protease</keyword>
<dbReference type="PANTHER" id="PTHR32060:SF30">
    <property type="entry name" value="CARBOXY-TERMINAL PROCESSING PROTEASE CTPA"/>
    <property type="match status" value="1"/>
</dbReference>
<dbReference type="GO" id="GO:0006508">
    <property type="term" value="P:proteolysis"/>
    <property type="evidence" value="ECO:0007669"/>
    <property type="project" value="UniProtKB-KW"/>
</dbReference>
<dbReference type="GO" id="GO:0030288">
    <property type="term" value="C:outer membrane-bounded periplasmic space"/>
    <property type="evidence" value="ECO:0007669"/>
    <property type="project" value="TreeGrafter"/>
</dbReference>
<dbReference type="AlphaFoldDB" id="A0A1I7J899"/>
<dbReference type="STRING" id="392015.SAMN05421543_1092"/>
<proteinExistence type="predicted"/>
<keyword evidence="2" id="KW-0378">Hydrolase</keyword>
<dbReference type="GO" id="GO:0007165">
    <property type="term" value="P:signal transduction"/>
    <property type="evidence" value="ECO:0007669"/>
    <property type="project" value="TreeGrafter"/>
</dbReference>
<feature type="domain" description="Tail specific protease" evidence="1">
    <location>
        <begin position="196"/>
        <end position="413"/>
    </location>
</feature>
<dbReference type="Gene3D" id="3.30.750.44">
    <property type="match status" value="1"/>
</dbReference>
<dbReference type="SUPFAM" id="SSF52096">
    <property type="entry name" value="ClpP/crotonase"/>
    <property type="match status" value="1"/>
</dbReference>
<reference evidence="3" key="1">
    <citation type="submission" date="2016-10" db="EMBL/GenBank/DDBJ databases">
        <authorList>
            <person name="Varghese N."/>
        </authorList>
    </citation>
    <scope>NUCLEOTIDE SEQUENCE [LARGE SCALE GENOMIC DNA]</scope>
    <source>
        <strain evidence="3">DSM 17980</strain>
    </source>
</reference>